<sequence>MLTHYNNQEVKFYNESSNFEYMKANDSFHLELAHIANNEYIEHSYKSVYWRTQIYVYYMGPFINEEKKLLNIEDYSSDTPHEHAHIIEAIANRDSQAAAKTCLEHIRSTFTNRLSKQYSCPAGLFEKLLKLEGK</sequence>
<feature type="domain" description="GntR C-terminal" evidence="4">
    <location>
        <begin position="19"/>
        <end position="107"/>
    </location>
</feature>
<accession>A0A645IR96</accession>
<dbReference type="AlphaFoldDB" id="A0A645IR96"/>
<dbReference type="EMBL" id="VSSQ01120533">
    <property type="protein sequence ID" value="MPN53422.1"/>
    <property type="molecule type" value="Genomic_DNA"/>
</dbReference>
<evidence type="ECO:0000259" key="4">
    <source>
        <dbReference type="Pfam" id="PF07729"/>
    </source>
</evidence>
<dbReference type="InterPro" id="IPR011711">
    <property type="entry name" value="GntR_C"/>
</dbReference>
<dbReference type="Pfam" id="PF07729">
    <property type="entry name" value="FCD"/>
    <property type="match status" value="1"/>
</dbReference>
<gene>
    <name evidence="5" type="ORF">SDC9_201086</name>
</gene>
<dbReference type="SUPFAM" id="SSF48008">
    <property type="entry name" value="GntR ligand-binding domain-like"/>
    <property type="match status" value="1"/>
</dbReference>
<dbReference type="InterPro" id="IPR008920">
    <property type="entry name" value="TF_FadR/GntR_C"/>
</dbReference>
<keyword evidence="1" id="KW-0805">Transcription regulation</keyword>
<evidence type="ECO:0000256" key="2">
    <source>
        <dbReference type="ARBA" id="ARBA00023125"/>
    </source>
</evidence>
<keyword evidence="3" id="KW-0804">Transcription</keyword>
<organism evidence="5">
    <name type="scientific">bioreactor metagenome</name>
    <dbReference type="NCBI Taxonomy" id="1076179"/>
    <lineage>
        <taxon>unclassified sequences</taxon>
        <taxon>metagenomes</taxon>
        <taxon>ecological metagenomes</taxon>
    </lineage>
</organism>
<dbReference type="GO" id="GO:0003677">
    <property type="term" value="F:DNA binding"/>
    <property type="evidence" value="ECO:0007669"/>
    <property type="project" value="UniProtKB-KW"/>
</dbReference>
<name>A0A645IR96_9ZZZZ</name>
<evidence type="ECO:0000256" key="1">
    <source>
        <dbReference type="ARBA" id="ARBA00023015"/>
    </source>
</evidence>
<keyword evidence="2" id="KW-0238">DNA-binding</keyword>
<protein>
    <recommendedName>
        <fullName evidence="4">GntR C-terminal domain-containing protein</fullName>
    </recommendedName>
</protein>
<evidence type="ECO:0000313" key="5">
    <source>
        <dbReference type="EMBL" id="MPN53422.1"/>
    </source>
</evidence>
<proteinExistence type="predicted"/>
<reference evidence="5" key="1">
    <citation type="submission" date="2019-08" db="EMBL/GenBank/DDBJ databases">
        <authorList>
            <person name="Kucharzyk K."/>
            <person name="Murdoch R.W."/>
            <person name="Higgins S."/>
            <person name="Loffler F."/>
        </authorList>
    </citation>
    <scope>NUCLEOTIDE SEQUENCE</scope>
</reference>
<evidence type="ECO:0000256" key="3">
    <source>
        <dbReference type="ARBA" id="ARBA00023163"/>
    </source>
</evidence>
<comment type="caution">
    <text evidence="5">The sequence shown here is derived from an EMBL/GenBank/DDBJ whole genome shotgun (WGS) entry which is preliminary data.</text>
</comment>
<dbReference type="Gene3D" id="1.20.120.530">
    <property type="entry name" value="GntR ligand-binding domain-like"/>
    <property type="match status" value="1"/>
</dbReference>